<feature type="domain" description="Phosphoribosyltransferase" evidence="1">
    <location>
        <begin position="9"/>
        <end position="171"/>
    </location>
</feature>
<sequence>MMFKDREHAGKTLAKKLEEYREEDGDVVVLAIAKGGTRVGYEIAKALKADFSILVIRKLPFPYNPEAGFGAIAEDGTEVLVQGPFSQNKINEIKEKQREEIKRRLKKLRDSPIPKLEDKTVILVDDGIATGSTMKAAVQYCKKNNPKKIVVTSPVSSSEAKREFEDLVDDVHILETPDRFRAVAQVYQNWHDVTDQEVIEIMQKWRNN</sequence>
<protein>
    <submittedName>
        <fullName evidence="2">Phosphoribosyltransferase</fullName>
    </submittedName>
</protein>
<keyword evidence="2" id="KW-0808">Transferase</keyword>
<dbReference type="SUPFAM" id="SSF53271">
    <property type="entry name" value="PRTase-like"/>
    <property type="match status" value="1"/>
</dbReference>
<evidence type="ECO:0000259" key="1">
    <source>
        <dbReference type="Pfam" id="PF00156"/>
    </source>
</evidence>
<dbReference type="AlphaFoldDB" id="A0A1Q6DWN7"/>
<organism evidence="2 3">
    <name type="scientific">Methanohalarchaeum thermophilum</name>
    <dbReference type="NCBI Taxonomy" id="1903181"/>
    <lineage>
        <taxon>Archaea</taxon>
        <taxon>Methanobacteriati</taxon>
        <taxon>Methanobacteriota</taxon>
        <taxon>Methanonatronarchaeia</taxon>
        <taxon>Methanonatronarchaeales</taxon>
        <taxon>Methanonatronarchaeaceae</taxon>
        <taxon>Candidatus Methanohalarchaeum</taxon>
    </lineage>
</organism>
<reference evidence="2" key="1">
    <citation type="submission" date="2016-12" db="EMBL/GenBank/DDBJ databases">
        <title>Discovery of methanogenic haloarchaea.</title>
        <authorList>
            <person name="Sorokin D.Y."/>
            <person name="Makarova K.S."/>
            <person name="Abbas B."/>
            <person name="Ferrer M."/>
            <person name="Golyshin P.N."/>
        </authorList>
    </citation>
    <scope>NUCLEOTIDE SEQUENCE [LARGE SCALE GENOMIC DNA]</scope>
    <source>
        <strain evidence="2">HMET1</strain>
    </source>
</reference>
<dbReference type="InterPro" id="IPR029057">
    <property type="entry name" value="PRTase-like"/>
</dbReference>
<evidence type="ECO:0000313" key="3">
    <source>
        <dbReference type="Proteomes" id="UP000185744"/>
    </source>
</evidence>
<dbReference type="InParanoid" id="A0A1Q6DWN7"/>
<name>A0A1Q6DWN7_METT1</name>
<dbReference type="Proteomes" id="UP000185744">
    <property type="component" value="Unassembled WGS sequence"/>
</dbReference>
<dbReference type="InterPro" id="IPR000836">
    <property type="entry name" value="PRTase_dom"/>
</dbReference>
<accession>A0A1Q6DWN7</accession>
<dbReference type="Pfam" id="PF00156">
    <property type="entry name" value="Pribosyltran"/>
    <property type="match status" value="1"/>
</dbReference>
<gene>
    <name evidence="2" type="ORF">BTN85_1267</name>
</gene>
<dbReference type="Gene3D" id="3.40.50.2020">
    <property type="match status" value="1"/>
</dbReference>
<dbReference type="EMBL" id="MSDW01000001">
    <property type="protein sequence ID" value="OKY78767.1"/>
    <property type="molecule type" value="Genomic_DNA"/>
</dbReference>
<proteinExistence type="predicted"/>
<dbReference type="CDD" id="cd06223">
    <property type="entry name" value="PRTases_typeI"/>
    <property type="match status" value="1"/>
</dbReference>
<dbReference type="Gene3D" id="3.30.1310.20">
    <property type="entry name" value="PRTase-like"/>
    <property type="match status" value="1"/>
</dbReference>
<evidence type="ECO:0000313" key="2">
    <source>
        <dbReference type="EMBL" id="OKY78767.1"/>
    </source>
</evidence>
<keyword evidence="2" id="KW-0328">Glycosyltransferase</keyword>
<comment type="caution">
    <text evidence="2">The sequence shown here is derived from an EMBL/GenBank/DDBJ whole genome shotgun (WGS) entry which is preliminary data.</text>
</comment>
<dbReference type="GO" id="GO:0016757">
    <property type="term" value="F:glycosyltransferase activity"/>
    <property type="evidence" value="ECO:0007669"/>
    <property type="project" value="UniProtKB-KW"/>
</dbReference>
<keyword evidence="3" id="KW-1185">Reference proteome</keyword>